<evidence type="ECO:0000313" key="1">
    <source>
        <dbReference type="EMBL" id="TMS57896.1"/>
    </source>
</evidence>
<keyword evidence="2" id="KW-1185">Reference proteome</keyword>
<keyword evidence="1" id="KW-0413">Isomerase</keyword>
<gene>
    <name evidence="1" type="ORF">MW7_010530</name>
</gene>
<evidence type="ECO:0000313" key="2">
    <source>
        <dbReference type="Proteomes" id="UP000004277"/>
    </source>
</evidence>
<name>A0ACD3SNS0_9BURK</name>
<organism evidence="1 2">
    <name type="scientific">Imbroritus primus</name>
    <dbReference type="NCBI Taxonomy" id="3058603"/>
    <lineage>
        <taxon>Bacteria</taxon>
        <taxon>Pseudomonadati</taxon>
        <taxon>Pseudomonadota</taxon>
        <taxon>Betaproteobacteria</taxon>
        <taxon>Burkholderiales</taxon>
        <taxon>Burkholderiaceae</taxon>
        <taxon>Imbroritus</taxon>
    </lineage>
</organism>
<sequence length="269" mass="29687">MPRFAANLSLMYTEVPFLERFALAAADGFEGVEYLFPYEYDPGVLARHLEEHALEQVLFNAPPGDWAAGERGLAALPGRAEEFRAGIRLALDYAAVLQAPRIHVMAGIPQDSDDLDHCRDVYLDNLAWAASEAAQQDVDIMIEPINQHDMPGYFLSLQDEALSVCEALNLPNLKVQFDTYHCQMSEGNVATRLQAGLPRIGHIQIAGVPGRHEPDIGELNYPFLFAAMDALGYIGWVGCEYRPRAETRAGLGWLRQEEARASRTSGSAA</sequence>
<protein>
    <submittedName>
        <fullName evidence="1">Hydroxypyruvate isomerase family protein</fullName>
    </submittedName>
</protein>
<reference evidence="1" key="1">
    <citation type="submission" date="2019-05" db="EMBL/GenBank/DDBJ databases">
        <title>Revised genome assembly of Burkholderiaceae (previously Ralstonia) sp. PBA.</title>
        <authorList>
            <person name="Gan H.M."/>
        </authorList>
    </citation>
    <scope>NUCLEOTIDE SEQUENCE</scope>
    <source>
        <strain evidence="1">PBA</strain>
    </source>
</reference>
<dbReference type="EMBL" id="AKCV02000017">
    <property type="protein sequence ID" value="TMS57896.1"/>
    <property type="molecule type" value="Genomic_DNA"/>
</dbReference>
<accession>A0ACD3SNS0</accession>
<dbReference type="Proteomes" id="UP000004277">
    <property type="component" value="Unassembled WGS sequence"/>
</dbReference>
<proteinExistence type="predicted"/>
<comment type="caution">
    <text evidence="1">The sequence shown here is derived from an EMBL/GenBank/DDBJ whole genome shotgun (WGS) entry which is preliminary data.</text>
</comment>